<protein>
    <submittedName>
        <fullName evidence="3">Beta-lactamase family protein</fullName>
    </submittedName>
</protein>
<feature type="chain" id="PRO_5045500613" evidence="1">
    <location>
        <begin position="29"/>
        <end position="382"/>
    </location>
</feature>
<dbReference type="Pfam" id="PF00144">
    <property type="entry name" value="Beta-lactamase"/>
    <property type="match status" value="1"/>
</dbReference>
<reference evidence="3 4" key="1">
    <citation type="submission" date="2020-05" db="EMBL/GenBank/DDBJ databases">
        <title>Description of Pedobacter foliorum sp. nov.</title>
        <authorList>
            <person name="Qi S."/>
            <person name="Carlier A."/>
            <person name="Cnockaert M."/>
            <person name="Vandamme P."/>
        </authorList>
    </citation>
    <scope>NUCLEOTIDE SEQUENCE [LARGE SCALE GENOMIC DNA]</scope>
    <source>
        <strain evidence="3 4">LMG 31300</strain>
    </source>
</reference>
<keyword evidence="4" id="KW-1185">Reference proteome</keyword>
<dbReference type="Gene3D" id="3.40.710.10">
    <property type="entry name" value="DD-peptidase/beta-lactamase superfamily"/>
    <property type="match status" value="1"/>
</dbReference>
<comment type="caution">
    <text evidence="3">The sequence shown here is derived from an EMBL/GenBank/DDBJ whole genome shotgun (WGS) entry which is preliminary data.</text>
</comment>
<feature type="domain" description="Beta-lactamase-related" evidence="2">
    <location>
        <begin position="31"/>
        <end position="359"/>
    </location>
</feature>
<name>A0ABX2DIA7_9SPHI</name>
<evidence type="ECO:0000259" key="2">
    <source>
        <dbReference type="Pfam" id="PF00144"/>
    </source>
</evidence>
<dbReference type="EMBL" id="JABMKV010000004">
    <property type="protein sequence ID" value="NQX33021.1"/>
    <property type="molecule type" value="Genomic_DNA"/>
</dbReference>
<dbReference type="InterPro" id="IPR050491">
    <property type="entry name" value="AmpC-like"/>
</dbReference>
<evidence type="ECO:0000256" key="1">
    <source>
        <dbReference type="SAM" id="SignalP"/>
    </source>
</evidence>
<keyword evidence="1" id="KW-0732">Signal</keyword>
<gene>
    <name evidence="3" type="ORF">HQN85_14885</name>
</gene>
<evidence type="ECO:0000313" key="4">
    <source>
        <dbReference type="Proteomes" id="UP000762110"/>
    </source>
</evidence>
<dbReference type="SUPFAM" id="SSF56601">
    <property type="entry name" value="beta-lactamase/transpeptidase-like"/>
    <property type="match status" value="1"/>
</dbReference>
<dbReference type="InterPro" id="IPR001466">
    <property type="entry name" value="Beta-lactam-related"/>
</dbReference>
<sequence length="382" mass="42930">MTSFISLKKAFSISFFLLFAIHSFSQNAKVDSEMQDLVKKANAVGVAVAVVKDGQLIYAHSYGLKDQEKNIPLKNDDIFRIASISKSFSATAIMQLIEAKKMSLTDDFSKLVGFKVRNPKYPETIITLKMVLSHTSSINDSQGYFNLDVINPDKGKNWQKCYNDYEPGKGYMYCNLNFNMVGTVIEKTSGERFDSYIKNHILNPLGLYGGYWVDALDSNRFVTLYEYNNELKKLTPSPSAYVARTEEIKNYIMGYSTPLFSPTGGMKISATDLAKYMTMHMNYGKYNGQRIISKKHSKLMQTKVSEEESYGLALRADSTFVPGKMLKGHTGSAYGLFSSMFFDPKEKFGIVVITNGCDPKYTGGKNDIRKLSSTLLYNALIK</sequence>
<dbReference type="Proteomes" id="UP000762110">
    <property type="component" value="Unassembled WGS sequence"/>
</dbReference>
<proteinExistence type="predicted"/>
<accession>A0ABX2DIA7</accession>
<evidence type="ECO:0000313" key="3">
    <source>
        <dbReference type="EMBL" id="NQX33021.1"/>
    </source>
</evidence>
<dbReference type="PANTHER" id="PTHR46825:SF9">
    <property type="entry name" value="BETA-LACTAMASE-RELATED DOMAIN-CONTAINING PROTEIN"/>
    <property type="match status" value="1"/>
</dbReference>
<feature type="signal peptide" evidence="1">
    <location>
        <begin position="1"/>
        <end position="28"/>
    </location>
</feature>
<dbReference type="PANTHER" id="PTHR46825">
    <property type="entry name" value="D-ALANYL-D-ALANINE-CARBOXYPEPTIDASE/ENDOPEPTIDASE AMPH"/>
    <property type="match status" value="1"/>
</dbReference>
<dbReference type="InterPro" id="IPR012338">
    <property type="entry name" value="Beta-lactam/transpept-like"/>
</dbReference>
<dbReference type="RefSeq" id="WP_173273721.1">
    <property type="nucleotide sequence ID" value="NZ_JABMKV010000004.1"/>
</dbReference>
<organism evidence="3 4">
    <name type="scientific">Pedobacter boryungensis</name>
    <dbReference type="NCBI Taxonomy" id="869962"/>
    <lineage>
        <taxon>Bacteria</taxon>
        <taxon>Pseudomonadati</taxon>
        <taxon>Bacteroidota</taxon>
        <taxon>Sphingobacteriia</taxon>
        <taxon>Sphingobacteriales</taxon>
        <taxon>Sphingobacteriaceae</taxon>
        <taxon>Pedobacter</taxon>
    </lineage>
</organism>